<gene>
    <name evidence="1" type="ORF">niasHT_027176</name>
</gene>
<name>A0ABD2JYV1_9BILA</name>
<protein>
    <recommendedName>
        <fullName evidence="3">BACK domain-containing protein</fullName>
    </recommendedName>
</protein>
<evidence type="ECO:0008006" key="3">
    <source>
        <dbReference type="Google" id="ProtNLM"/>
    </source>
</evidence>
<reference evidence="1 2" key="1">
    <citation type="submission" date="2024-10" db="EMBL/GenBank/DDBJ databases">
        <authorList>
            <person name="Kim D."/>
        </authorList>
    </citation>
    <scope>NUCLEOTIDE SEQUENCE [LARGE SCALE GENOMIC DNA]</scope>
    <source>
        <strain evidence="1">BH-2024</strain>
    </source>
</reference>
<comment type="caution">
    <text evidence="1">The sequence shown here is derived from an EMBL/GenBank/DDBJ whole genome shotgun (WGS) entry which is preliminary data.</text>
</comment>
<dbReference type="AlphaFoldDB" id="A0ABD2JYV1"/>
<evidence type="ECO:0000313" key="2">
    <source>
        <dbReference type="Proteomes" id="UP001620626"/>
    </source>
</evidence>
<dbReference type="PANTHER" id="PTHR45774">
    <property type="entry name" value="BTB/POZ DOMAIN-CONTAINING"/>
    <property type="match status" value="1"/>
</dbReference>
<proteinExistence type="predicted"/>
<accession>A0ABD2JYV1</accession>
<sequence>MPANCSDLRNSCKLIWILLCELFERDQLLINDEFEIWQAALRWADEKWRQKGNNVCSTKKRRALLGPALFKIRFPLISPENFTESIFPSGILTSEEMFGIYQFHCLPNLSGVPGLKPLKFHGRISDWNNKPKATKGTLAIEKLRNFPEFAREEVEEGTEKVTTDVFHKSGLPWKIFAEIQKIKWTARKTGMVFGLWSDTFQKEVKMKKWKLN</sequence>
<dbReference type="EMBL" id="JBICBT010000873">
    <property type="protein sequence ID" value="KAL3095749.1"/>
    <property type="molecule type" value="Genomic_DNA"/>
</dbReference>
<dbReference type="PANTHER" id="PTHR45774:SF3">
    <property type="entry name" value="BTB (POZ) DOMAIN-CONTAINING 2B-RELATED"/>
    <property type="match status" value="1"/>
</dbReference>
<organism evidence="1 2">
    <name type="scientific">Heterodera trifolii</name>
    <dbReference type="NCBI Taxonomy" id="157864"/>
    <lineage>
        <taxon>Eukaryota</taxon>
        <taxon>Metazoa</taxon>
        <taxon>Ecdysozoa</taxon>
        <taxon>Nematoda</taxon>
        <taxon>Chromadorea</taxon>
        <taxon>Rhabditida</taxon>
        <taxon>Tylenchina</taxon>
        <taxon>Tylenchomorpha</taxon>
        <taxon>Tylenchoidea</taxon>
        <taxon>Heteroderidae</taxon>
        <taxon>Heteroderinae</taxon>
        <taxon>Heterodera</taxon>
    </lineage>
</organism>
<evidence type="ECO:0000313" key="1">
    <source>
        <dbReference type="EMBL" id="KAL3095749.1"/>
    </source>
</evidence>
<dbReference type="Gene3D" id="1.25.40.420">
    <property type="match status" value="1"/>
</dbReference>
<keyword evidence="2" id="KW-1185">Reference proteome</keyword>
<dbReference type="Proteomes" id="UP001620626">
    <property type="component" value="Unassembled WGS sequence"/>
</dbReference>